<gene>
    <name evidence="1" type="ORF">IV02_10255</name>
</gene>
<sequence length="90" mass="10336">MDTDKVFERCVALSASRVLNERQIGWSGRWTLMGDFVVCSQCLLAQPIDMAYQPFSHLPGCVAIQYGLYPWHELQQVLGQLPPQNPEHRY</sequence>
<dbReference type="PATRIC" id="fig|317.174.peg.2100"/>
<evidence type="ECO:0000313" key="1">
    <source>
        <dbReference type="EMBL" id="KFE52129.1"/>
    </source>
</evidence>
<dbReference type="RefSeq" id="WP_047574341.1">
    <property type="nucleotide sequence ID" value="NZ_JPQT01000099.1"/>
</dbReference>
<dbReference type="EMBL" id="JPQT01000099">
    <property type="protein sequence ID" value="KFE52129.1"/>
    <property type="molecule type" value="Genomic_DNA"/>
</dbReference>
<dbReference type="Proteomes" id="UP000028643">
    <property type="component" value="Unassembled WGS sequence"/>
</dbReference>
<comment type="caution">
    <text evidence="1">The sequence shown here is derived from an EMBL/GenBank/DDBJ whole genome shotgun (WGS) entry which is preliminary data.</text>
</comment>
<organism evidence="1 2">
    <name type="scientific">Pseudomonas syringae</name>
    <dbReference type="NCBI Taxonomy" id="317"/>
    <lineage>
        <taxon>Bacteria</taxon>
        <taxon>Pseudomonadati</taxon>
        <taxon>Pseudomonadota</taxon>
        <taxon>Gammaproteobacteria</taxon>
        <taxon>Pseudomonadales</taxon>
        <taxon>Pseudomonadaceae</taxon>
        <taxon>Pseudomonas</taxon>
    </lineage>
</organism>
<evidence type="ECO:0000313" key="2">
    <source>
        <dbReference type="Proteomes" id="UP000028643"/>
    </source>
</evidence>
<reference evidence="1 2" key="1">
    <citation type="submission" date="2014-07" db="EMBL/GenBank/DDBJ databases">
        <title>Draft Genome Sequences of Environmental Pseudomonas syringae strains.</title>
        <authorList>
            <person name="Baltrus D.A."/>
            <person name="Berge O."/>
            <person name="Morris C."/>
        </authorList>
    </citation>
    <scope>NUCLEOTIDE SEQUENCE [LARGE SCALE GENOMIC DNA]</scope>
    <source>
        <strain evidence="1 2">CEB003</strain>
    </source>
</reference>
<name>A0A085V9L6_PSESX</name>
<dbReference type="AlphaFoldDB" id="A0A085V9L6"/>
<proteinExistence type="predicted"/>
<accession>A0A085V9L6</accession>
<protein>
    <submittedName>
        <fullName evidence="1">Uncharacterized protein</fullName>
    </submittedName>
</protein>